<organism evidence="2 3">
    <name type="scientific">Lentinus tigrinus ALCF2SS1-6</name>
    <dbReference type="NCBI Taxonomy" id="1328759"/>
    <lineage>
        <taxon>Eukaryota</taxon>
        <taxon>Fungi</taxon>
        <taxon>Dikarya</taxon>
        <taxon>Basidiomycota</taxon>
        <taxon>Agaricomycotina</taxon>
        <taxon>Agaricomycetes</taxon>
        <taxon>Polyporales</taxon>
        <taxon>Polyporaceae</taxon>
        <taxon>Lentinus</taxon>
    </lineage>
</organism>
<keyword evidence="3" id="KW-1185">Reference proteome</keyword>
<reference evidence="2" key="1">
    <citation type="journal article" date="2018" name="Genome Biol. Evol.">
        <title>Genomics and development of Lentinus tigrinus, a white-rot wood-decaying mushroom with dimorphic fruiting bodies.</title>
        <authorList>
            <person name="Wu B."/>
            <person name="Xu Z."/>
            <person name="Knudson A."/>
            <person name="Carlson A."/>
            <person name="Chen N."/>
            <person name="Kovaka S."/>
            <person name="LaButti K."/>
            <person name="Lipzen A."/>
            <person name="Pennachio C."/>
            <person name="Riley R."/>
            <person name="Schakwitz W."/>
            <person name="Umezawa K."/>
            <person name="Ohm R.A."/>
            <person name="Grigoriev I.V."/>
            <person name="Nagy L.G."/>
            <person name="Gibbons J."/>
            <person name="Hibbett D."/>
        </authorList>
    </citation>
    <scope>NUCLEOTIDE SEQUENCE [LARGE SCALE GENOMIC DNA]</scope>
    <source>
        <strain evidence="2">ALCF2SS1-6</strain>
    </source>
</reference>
<dbReference type="GO" id="GO:0004674">
    <property type="term" value="F:protein serine/threonine kinase activity"/>
    <property type="evidence" value="ECO:0007669"/>
    <property type="project" value="TreeGrafter"/>
</dbReference>
<dbReference type="GO" id="GO:0005524">
    <property type="term" value="F:ATP binding"/>
    <property type="evidence" value="ECO:0007669"/>
    <property type="project" value="InterPro"/>
</dbReference>
<dbReference type="Gene3D" id="1.10.510.10">
    <property type="entry name" value="Transferase(Phosphotransferase) domain 1"/>
    <property type="match status" value="1"/>
</dbReference>
<dbReference type="SMART" id="SM00220">
    <property type="entry name" value="S_TKc"/>
    <property type="match status" value="1"/>
</dbReference>
<dbReference type="PROSITE" id="PS50011">
    <property type="entry name" value="PROTEIN_KINASE_DOM"/>
    <property type="match status" value="1"/>
</dbReference>
<evidence type="ECO:0000259" key="1">
    <source>
        <dbReference type="PROSITE" id="PS50011"/>
    </source>
</evidence>
<dbReference type="SUPFAM" id="SSF56112">
    <property type="entry name" value="Protein kinase-like (PK-like)"/>
    <property type="match status" value="1"/>
</dbReference>
<accession>A0A5C2RQ53</accession>
<dbReference type="InterPro" id="IPR011009">
    <property type="entry name" value="Kinase-like_dom_sf"/>
</dbReference>
<feature type="domain" description="Protein kinase" evidence="1">
    <location>
        <begin position="41"/>
        <end position="373"/>
    </location>
</feature>
<dbReference type="PANTHER" id="PTHR44167:SF30">
    <property type="entry name" value="PHOSPHORYLASE KINASE"/>
    <property type="match status" value="1"/>
</dbReference>
<evidence type="ECO:0000313" key="2">
    <source>
        <dbReference type="EMBL" id="RPD52336.1"/>
    </source>
</evidence>
<dbReference type="STRING" id="1328759.A0A5C2RQ53"/>
<evidence type="ECO:0000313" key="3">
    <source>
        <dbReference type="Proteomes" id="UP000313359"/>
    </source>
</evidence>
<dbReference type="PANTHER" id="PTHR44167">
    <property type="entry name" value="OVARIAN-SPECIFIC SERINE/THREONINE-PROTEIN KINASE LOK-RELATED"/>
    <property type="match status" value="1"/>
</dbReference>
<name>A0A5C2RQ53_9APHY</name>
<dbReference type="GO" id="GO:0005634">
    <property type="term" value="C:nucleus"/>
    <property type="evidence" value="ECO:0007669"/>
    <property type="project" value="TreeGrafter"/>
</dbReference>
<dbReference type="OrthoDB" id="5987198at2759"/>
<dbReference type="AlphaFoldDB" id="A0A5C2RQ53"/>
<sequence length="373" mass="44035">MSEQSPRTSADLRLSHHTRADLLGPELWWRDHYEWLLEKGYSLRPRYRPGWKPSWREHPDKNPRDFEDWQRYSNTILLDAVRLSDNSLVALKQVSARLNPHEIEVVQFLNNEEHRSDPHDHTVPILDVLPVPDDPDVTVLVRPLLRTCDEPSWRIVGEVVAFLFQVFEGLQYMHELNVAHRDCMAMNIMYDPRTMYPNMYHPQDLSKTRDWKRGVKVYDRTSRPVRYYFIDFGISRRYNPEDGPPREHPILGGDKTAPEFKDWKGDLLDPFPTDIYYIGNMIQRTLLQNYRGLTFLAPLVEGMVQVEPSKRPTVQEVVRRFDGVLNSLDQWTLRSRVAPAKEDLTLTKFLRIPHFFRTLRYVLLRKPAIPLPS</sequence>
<dbReference type="GO" id="GO:0044773">
    <property type="term" value="P:mitotic DNA damage checkpoint signaling"/>
    <property type="evidence" value="ECO:0007669"/>
    <property type="project" value="TreeGrafter"/>
</dbReference>
<proteinExistence type="predicted"/>
<dbReference type="Proteomes" id="UP000313359">
    <property type="component" value="Unassembled WGS sequence"/>
</dbReference>
<protein>
    <recommendedName>
        <fullName evidence="1">Protein kinase domain-containing protein</fullName>
    </recommendedName>
</protein>
<dbReference type="InterPro" id="IPR000719">
    <property type="entry name" value="Prot_kinase_dom"/>
</dbReference>
<dbReference type="EMBL" id="ML122371">
    <property type="protein sequence ID" value="RPD52336.1"/>
    <property type="molecule type" value="Genomic_DNA"/>
</dbReference>
<gene>
    <name evidence="2" type="ORF">L227DRAFT_558750</name>
</gene>